<dbReference type="InterPro" id="IPR050879">
    <property type="entry name" value="Acyltransferase_3"/>
</dbReference>
<reference evidence="3" key="2">
    <citation type="journal article" date="2022" name="Microbiol. Resour. Announc.">
        <title>Metagenome Sequencing to Explore Phylogenomics of Terrestrial Cyanobacteria.</title>
        <authorList>
            <person name="Ward R.D."/>
            <person name="Stajich J.E."/>
            <person name="Johansen J.R."/>
            <person name="Huntemann M."/>
            <person name="Clum A."/>
            <person name="Foster B."/>
            <person name="Foster B."/>
            <person name="Roux S."/>
            <person name="Palaniappan K."/>
            <person name="Varghese N."/>
            <person name="Mukherjee S."/>
            <person name="Reddy T.B.K."/>
            <person name="Daum C."/>
            <person name="Copeland A."/>
            <person name="Chen I.A."/>
            <person name="Ivanova N.N."/>
            <person name="Kyrpides N.C."/>
            <person name="Shapiro N."/>
            <person name="Eloe-Fadrosh E.A."/>
            <person name="Pietrasiak N."/>
        </authorList>
    </citation>
    <scope>NUCLEOTIDE SEQUENCE</scope>
    <source>
        <strain evidence="3">GSE-NOS-MK-12-04C</strain>
    </source>
</reference>
<feature type="transmembrane region" description="Helical" evidence="1">
    <location>
        <begin position="163"/>
        <end position="183"/>
    </location>
</feature>
<feature type="transmembrane region" description="Helical" evidence="1">
    <location>
        <begin position="189"/>
        <end position="211"/>
    </location>
</feature>
<protein>
    <submittedName>
        <fullName evidence="3">Acyltransferase</fullName>
    </submittedName>
</protein>
<dbReference type="Pfam" id="PF01757">
    <property type="entry name" value="Acyl_transf_3"/>
    <property type="match status" value="1"/>
</dbReference>
<evidence type="ECO:0000259" key="2">
    <source>
        <dbReference type="Pfam" id="PF01757"/>
    </source>
</evidence>
<feature type="transmembrane region" description="Helical" evidence="1">
    <location>
        <begin position="313"/>
        <end position="337"/>
    </location>
</feature>
<sequence length="352" mass="40234">MSRKKLNLIQVLRGLAAVLVVLAHTDLIFNQNLNQNFFYKVFTFGGSGVDFFFVLSGFIMFYIHQHDIGHSNKVGTFFFKRFTRIYPIYWVILTSKISASLIFGYDTDSQSNIGEYIKAFLLLPQDRNILSTIFLGVSWTLSFEIFFYLLFGLLIWLKPKFSFPIIAAWLTGVLLNFFGIFQLTQNNLWMQMIFADYNLEFIFGCLAAYILTKYQIKYGMPIICIGTFLYTLSAINYYYSIITISSVITFGIPSTLIVLGCVALEQKKNINVPNLLLYIGNASYSIYLAHGFFINNITKIILKLKPNITDNLLALNLLGIIIGIIAIFCGCLIYTYIEKPLFLMFKPKVATT</sequence>
<dbReference type="PANTHER" id="PTHR23028:SF131">
    <property type="entry name" value="BLR2367 PROTEIN"/>
    <property type="match status" value="1"/>
</dbReference>
<comment type="caution">
    <text evidence="3">The sequence shown here is derived from an EMBL/GenBank/DDBJ whole genome shotgun (WGS) entry which is preliminary data.</text>
</comment>
<feature type="domain" description="Acyltransferase 3" evidence="2">
    <location>
        <begin position="9"/>
        <end position="335"/>
    </location>
</feature>
<dbReference type="PANTHER" id="PTHR23028">
    <property type="entry name" value="ACETYLTRANSFERASE"/>
    <property type="match status" value="1"/>
</dbReference>
<keyword evidence="1" id="KW-0472">Membrane</keyword>
<evidence type="ECO:0000256" key="1">
    <source>
        <dbReference type="SAM" id="Phobius"/>
    </source>
</evidence>
<dbReference type="GO" id="GO:0016020">
    <property type="term" value="C:membrane"/>
    <property type="evidence" value="ECO:0007669"/>
    <property type="project" value="TreeGrafter"/>
</dbReference>
<evidence type="ECO:0000313" key="4">
    <source>
        <dbReference type="Proteomes" id="UP000729701"/>
    </source>
</evidence>
<name>A0A951UV95_9CYAN</name>
<feature type="transmembrane region" description="Helical" evidence="1">
    <location>
        <begin position="241"/>
        <end position="263"/>
    </location>
</feature>
<dbReference type="AlphaFoldDB" id="A0A951UV95"/>
<feature type="transmembrane region" description="Helical" evidence="1">
    <location>
        <begin position="218"/>
        <end position="235"/>
    </location>
</feature>
<dbReference type="EMBL" id="JAHHGZ010000033">
    <property type="protein sequence ID" value="MBW4670602.1"/>
    <property type="molecule type" value="Genomic_DNA"/>
</dbReference>
<dbReference type="Proteomes" id="UP000729701">
    <property type="component" value="Unassembled WGS sequence"/>
</dbReference>
<accession>A0A951UV95</accession>
<feature type="transmembrane region" description="Helical" evidence="1">
    <location>
        <begin position="129"/>
        <end position="156"/>
    </location>
</feature>
<keyword evidence="3" id="KW-0012">Acyltransferase</keyword>
<gene>
    <name evidence="3" type="ORF">KME60_25080</name>
</gene>
<keyword evidence="3" id="KW-0808">Transferase</keyword>
<keyword evidence="1" id="KW-1133">Transmembrane helix</keyword>
<organism evidence="3 4">
    <name type="scientific">Cyanomargarita calcarea GSE-NOS-MK-12-04C</name>
    <dbReference type="NCBI Taxonomy" id="2839659"/>
    <lineage>
        <taxon>Bacteria</taxon>
        <taxon>Bacillati</taxon>
        <taxon>Cyanobacteriota</taxon>
        <taxon>Cyanophyceae</taxon>
        <taxon>Nostocales</taxon>
        <taxon>Cyanomargaritaceae</taxon>
        <taxon>Cyanomargarita</taxon>
    </lineage>
</organism>
<feature type="transmembrane region" description="Helical" evidence="1">
    <location>
        <begin position="39"/>
        <end position="64"/>
    </location>
</feature>
<dbReference type="GO" id="GO:0016747">
    <property type="term" value="F:acyltransferase activity, transferring groups other than amino-acyl groups"/>
    <property type="evidence" value="ECO:0007669"/>
    <property type="project" value="InterPro"/>
</dbReference>
<dbReference type="InterPro" id="IPR002656">
    <property type="entry name" value="Acyl_transf_3_dom"/>
</dbReference>
<keyword evidence="1" id="KW-0812">Transmembrane</keyword>
<proteinExistence type="predicted"/>
<reference evidence="3" key="1">
    <citation type="submission" date="2021-05" db="EMBL/GenBank/DDBJ databases">
        <authorList>
            <person name="Pietrasiak N."/>
            <person name="Ward R."/>
            <person name="Stajich J.E."/>
            <person name="Kurbessoian T."/>
        </authorList>
    </citation>
    <scope>NUCLEOTIDE SEQUENCE</scope>
    <source>
        <strain evidence="3">GSE-NOS-MK-12-04C</strain>
    </source>
</reference>
<dbReference type="GO" id="GO:0000271">
    <property type="term" value="P:polysaccharide biosynthetic process"/>
    <property type="evidence" value="ECO:0007669"/>
    <property type="project" value="TreeGrafter"/>
</dbReference>
<evidence type="ECO:0000313" key="3">
    <source>
        <dbReference type="EMBL" id="MBW4670602.1"/>
    </source>
</evidence>
<feature type="transmembrane region" description="Helical" evidence="1">
    <location>
        <begin position="275"/>
        <end position="293"/>
    </location>
</feature>
<feature type="transmembrane region" description="Helical" evidence="1">
    <location>
        <begin position="85"/>
        <end position="105"/>
    </location>
</feature>